<dbReference type="GO" id="GO:0005829">
    <property type="term" value="C:cytosol"/>
    <property type="evidence" value="ECO:0007669"/>
    <property type="project" value="TreeGrafter"/>
</dbReference>
<dbReference type="InterPro" id="IPR042024">
    <property type="entry name" value="D-XK_euk"/>
</dbReference>
<keyword evidence="4" id="KW-0119">Carbohydrate metabolism</keyword>
<dbReference type="GO" id="GO:0042732">
    <property type="term" value="P:D-xylose metabolic process"/>
    <property type="evidence" value="ECO:0007669"/>
    <property type="project" value="UniProtKB-UniRule"/>
</dbReference>
<protein>
    <recommendedName>
        <fullName evidence="4">Xylulose kinase</fullName>
        <ecNumber evidence="4">2.7.1.17</ecNumber>
    </recommendedName>
</protein>
<comment type="caution">
    <text evidence="6">The sequence shown here is derived from an EMBL/GenBank/DDBJ whole genome shotgun (WGS) entry which is preliminary data.</text>
</comment>
<evidence type="ECO:0000256" key="1">
    <source>
        <dbReference type="ARBA" id="ARBA00009156"/>
    </source>
</evidence>
<evidence type="ECO:0000313" key="6">
    <source>
        <dbReference type="EMBL" id="PVZ99032.1"/>
    </source>
</evidence>
<dbReference type="PANTHER" id="PTHR10196:SF57">
    <property type="entry name" value="XYLULOSE KINASE"/>
    <property type="match status" value="1"/>
</dbReference>
<dbReference type="SUPFAM" id="SSF53067">
    <property type="entry name" value="Actin-like ATPase domain"/>
    <property type="match status" value="2"/>
</dbReference>
<keyword evidence="3 4" id="KW-0418">Kinase</keyword>
<sequence length="597" mass="66100">MNLFLGLDLSTQQLKAVVFNQNGNLVTHQSINFDTDLPHYKTINGRILGTNHTVTSPTLMWVEAIDLLFKRLSLNLGPLAKNIVSIGGAAQQHGSVYWKNLEKIVLNPESSLVEQLSTNSIFTVLNSPTWEDSSTTKYCEKLHSIHGPSKIASITGSTCYERFTGNQIAKIRDIFPEEWSVTERVSLVSSFLPSILMGKYAPIEVSDASGMNLLDLQTSKWSHDLCDNELLQKLGPDPVHSGTPLGNINQYYVQKYGFSNDCEVLAMTGDNPGGLIFIEQLAPPINPKDKLTLVVSLGTSDTVIFSLNKYPYTDPSETNTRSIYSGHVLAHPTKNVWATLLCYKNGSLAREFISDNLCMNGNVNGIDKWTSFEKAGSDNMEESEFGFYYLMPEIIPNAHGIHRFSLLKDSNSGNNSDSNSMEKGLVTIMKKKFIHKTQILDPSSKENVFTASPLDARLIVESQFMSMRLDCSRKGVDLGSDIGEIVVTGGASASKFISQTLSDVFNVDVYTISEKNMNQGDNLARHDISTLSMPALGGAANAMSSYAQSKSEVGRIEGCHLPYELKIKCSPNEKMKDYYNTKMEMFSNLRDYLENQS</sequence>
<dbReference type="PANTHER" id="PTHR10196">
    <property type="entry name" value="SUGAR KINASE"/>
    <property type="match status" value="1"/>
</dbReference>
<reference evidence="6 7" key="1">
    <citation type="journal article" date="2018" name="MBio">
        <title>Comparative Genomics Reveals the Core Gene Toolbox for the Fungus-Insect Symbiosis.</title>
        <authorList>
            <person name="Wang Y."/>
            <person name="Stata M."/>
            <person name="Wang W."/>
            <person name="Stajich J.E."/>
            <person name="White M.M."/>
            <person name="Moncalvo J.M."/>
        </authorList>
    </citation>
    <scope>NUCLEOTIDE SEQUENCE [LARGE SCALE GENOMIC DNA]</scope>
    <source>
        <strain evidence="6 7">AUS-126-30</strain>
    </source>
</reference>
<keyword evidence="7" id="KW-1185">Reference proteome</keyword>
<dbReference type="EC" id="2.7.1.17" evidence="4"/>
<comment type="function">
    <text evidence="4">Highly specific D-xylulose kinase which participates in the catabolism of xylose. Xylose is a major component of hemicelluloses such as xylan. Most fungi utilize D-xylose via three enzymatic reactions, xylose reductase (XR), xylitol dehydrogenase (XDH), and xylulokinase, to form xylulose 5-phosphate, which enters pentose phosphate pathway.</text>
</comment>
<dbReference type="Proteomes" id="UP000245591">
    <property type="component" value="Unassembled WGS sequence"/>
</dbReference>
<keyword evidence="2 4" id="KW-0808">Transferase</keyword>
<dbReference type="GO" id="GO:0005524">
    <property type="term" value="F:ATP binding"/>
    <property type="evidence" value="ECO:0007669"/>
    <property type="project" value="UniProtKB-UniRule"/>
</dbReference>
<dbReference type="InterPro" id="IPR043129">
    <property type="entry name" value="ATPase_NBD"/>
</dbReference>
<comment type="similarity">
    <text evidence="1 4">Belongs to the FGGY kinase family.</text>
</comment>
<feature type="domain" description="Carbohydrate kinase FGGY N-terminal" evidence="5">
    <location>
        <begin position="4"/>
        <end position="272"/>
    </location>
</feature>
<dbReference type="Pfam" id="PF00370">
    <property type="entry name" value="FGGY_N"/>
    <property type="match status" value="1"/>
</dbReference>
<name>A0A2U1J206_SMIAN</name>
<keyword evidence="4" id="KW-0859">Xylose metabolism</keyword>
<evidence type="ECO:0000313" key="7">
    <source>
        <dbReference type="Proteomes" id="UP000245591"/>
    </source>
</evidence>
<organism evidence="6 7">
    <name type="scientific">Smittium angustum</name>
    <dbReference type="NCBI Taxonomy" id="133377"/>
    <lineage>
        <taxon>Eukaryota</taxon>
        <taxon>Fungi</taxon>
        <taxon>Fungi incertae sedis</taxon>
        <taxon>Zoopagomycota</taxon>
        <taxon>Kickxellomycotina</taxon>
        <taxon>Harpellomycetes</taxon>
        <taxon>Harpellales</taxon>
        <taxon>Legeriomycetaceae</taxon>
        <taxon>Smittium</taxon>
    </lineage>
</organism>
<dbReference type="CDD" id="cd07776">
    <property type="entry name" value="ASKHA_NBD_FGGY_SpXK-like"/>
    <property type="match status" value="1"/>
</dbReference>
<dbReference type="InterPro" id="IPR018484">
    <property type="entry name" value="FGGY_N"/>
</dbReference>
<dbReference type="AlphaFoldDB" id="A0A2U1J206"/>
<dbReference type="Gene3D" id="3.30.420.40">
    <property type="match status" value="2"/>
</dbReference>
<evidence type="ECO:0000256" key="2">
    <source>
        <dbReference type="ARBA" id="ARBA00022679"/>
    </source>
</evidence>
<keyword evidence="4" id="KW-0067">ATP-binding</keyword>
<evidence type="ECO:0000256" key="4">
    <source>
        <dbReference type="RuleBase" id="RU367058"/>
    </source>
</evidence>
<evidence type="ECO:0000256" key="3">
    <source>
        <dbReference type="ARBA" id="ARBA00022777"/>
    </source>
</evidence>
<dbReference type="GO" id="GO:0004856">
    <property type="term" value="F:D-xylulokinase activity"/>
    <property type="evidence" value="ECO:0007669"/>
    <property type="project" value="UniProtKB-UniRule"/>
</dbReference>
<dbReference type="GO" id="GO:0005997">
    <property type="term" value="P:xylulose metabolic process"/>
    <property type="evidence" value="ECO:0007669"/>
    <property type="project" value="TreeGrafter"/>
</dbReference>
<proteinExistence type="inferred from homology"/>
<gene>
    <name evidence="6" type="ORF">BB558_004964</name>
</gene>
<accession>A0A2U1J206</accession>
<keyword evidence="4" id="KW-0547">Nucleotide-binding</keyword>
<dbReference type="EMBL" id="MBFU01000488">
    <property type="protein sequence ID" value="PVZ99032.1"/>
    <property type="molecule type" value="Genomic_DNA"/>
</dbReference>
<evidence type="ECO:0000259" key="5">
    <source>
        <dbReference type="Pfam" id="PF00370"/>
    </source>
</evidence>
<comment type="catalytic activity">
    <reaction evidence="4">
        <text>D-xylulose + ATP = D-xylulose 5-phosphate + ADP + H(+)</text>
        <dbReference type="Rhea" id="RHEA:10964"/>
        <dbReference type="ChEBI" id="CHEBI:15378"/>
        <dbReference type="ChEBI" id="CHEBI:17140"/>
        <dbReference type="ChEBI" id="CHEBI:30616"/>
        <dbReference type="ChEBI" id="CHEBI:57737"/>
        <dbReference type="ChEBI" id="CHEBI:456216"/>
        <dbReference type="EC" id="2.7.1.17"/>
    </reaction>
</comment>